<evidence type="ECO:0000256" key="1">
    <source>
        <dbReference type="SAM" id="MobiDB-lite"/>
    </source>
</evidence>
<evidence type="ECO:0000313" key="2">
    <source>
        <dbReference type="EMBL" id="KAJ0399496.1"/>
    </source>
</evidence>
<proteinExistence type="predicted"/>
<name>A0AAD5M9F6_PYTIN</name>
<keyword evidence="3" id="KW-1185">Reference proteome</keyword>
<sequence>MQTRANARGPVSPKLTKSLFQDDDSSYWDSSSSNSSSGSGSDDDNDRERPRRDHDKENRVDDELVPASLARQRQPKDVEWIDENETKDRDDET</sequence>
<dbReference type="EMBL" id="JAKCXM010000181">
    <property type="protein sequence ID" value="KAJ0399496.1"/>
    <property type="molecule type" value="Genomic_DNA"/>
</dbReference>
<protein>
    <submittedName>
        <fullName evidence="2">Uncharacterized protein</fullName>
    </submittedName>
</protein>
<dbReference type="AlphaFoldDB" id="A0AAD5M9F6"/>
<comment type="caution">
    <text evidence="2">The sequence shown here is derived from an EMBL/GenBank/DDBJ whole genome shotgun (WGS) entry which is preliminary data.</text>
</comment>
<dbReference type="Proteomes" id="UP001209570">
    <property type="component" value="Unassembled WGS sequence"/>
</dbReference>
<organism evidence="2 3">
    <name type="scientific">Pythium insidiosum</name>
    <name type="common">Pythiosis disease agent</name>
    <dbReference type="NCBI Taxonomy" id="114742"/>
    <lineage>
        <taxon>Eukaryota</taxon>
        <taxon>Sar</taxon>
        <taxon>Stramenopiles</taxon>
        <taxon>Oomycota</taxon>
        <taxon>Peronosporomycetes</taxon>
        <taxon>Pythiales</taxon>
        <taxon>Pythiaceae</taxon>
        <taxon>Pythium</taxon>
    </lineage>
</organism>
<feature type="compositionally biased region" description="Basic and acidic residues" evidence="1">
    <location>
        <begin position="74"/>
        <end position="93"/>
    </location>
</feature>
<reference evidence="2" key="1">
    <citation type="submission" date="2021-12" db="EMBL/GenBank/DDBJ databases">
        <title>Prjna785345.</title>
        <authorList>
            <person name="Rujirawat T."/>
            <person name="Krajaejun T."/>
        </authorList>
    </citation>
    <scope>NUCLEOTIDE SEQUENCE</scope>
    <source>
        <strain evidence="2">Pi057C3</strain>
    </source>
</reference>
<accession>A0AAD5M9F6</accession>
<feature type="compositionally biased region" description="Low complexity" evidence="1">
    <location>
        <begin position="27"/>
        <end position="40"/>
    </location>
</feature>
<gene>
    <name evidence="2" type="ORF">P43SY_003373</name>
</gene>
<evidence type="ECO:0000313" key="3">
    <source>
        <dbReference type="Proteomes" id="UP001209570"/>
    </source>
</evidence>
<feature type="compositionally biased region" description="Basic and acidic residues" evidence="1">
    <location>
        <begin position="46"/>
        <end position="62"/>
    </location>
</feature>
<feature type="region of interest" description="Disordered" evidence="1">
    <location>
        <begin position="1"/>
        <end position="93"/>
    </location>
</feature>